<evidence type="ECO:0000313" key="8">
    <source>
        <dbReference type="EMBL" id="KAK9281919.1"/>
    </source>
</evidence>
<evidence type="ECO:0000256" key="5">
    <source>
        <dbReference type="ARBA" id="ARBA00023242"/>
    </source>
</evidence>
<evidence type="ECO:0000256" key="2">
    <source>
        <dbReference type="ARBA" id="ARBA00023125"/>
    </source>
</evidence>
<dbReference type="InterPro" id="IPR023393">
    <property type="entry name" value="START-like_dom_sf"/>
</dbReference>
<evidence type="ECO:0000256" key="3">
    <source>
        <dbReference type="ARBA" id="ARBA00023155"/>
    </source>
</evidence>
<dbReference type="SUPFAM" id="SSF55961">
    <property type="entry name" value="Bet v1-like"/>
    <property type="match status" value="2"/>
</dbReference>
<evidence type="ECO:0000313" key="9">
    <source>
        <dbReference type="Proteomes" id="UP001415857"/>
    </source>
</evidence>
<keyword evidence="5" id="KW-0539">Nucleus</keyword>
<keyword evidence="3" id="KW-0371">Homeobox</keyword>
<dbReference type="Proteomes" id="UP001415857">
    <property type="component" value="Unassembled WGS sequence"/>
</dbReference>
<dbReference type="PANTHER" id="PTHR45654">
    <property type="entry name" value="HOMEOBOX-LEUCINE ZIPPER PROTEIN MERISTEM L1"/>
    <property type="match status" value="1"/>
</dbReference>
<reference evidence="8 9" key="1">
    <citation type="journal article" date="2024" name="Plant J.">
        <title>Genome sequences and population genomics reveal climatic adaptation and genomic divergence between two closely related sweetgum species.</title>
        <authorList>
            <person name="Xu W.Q."/>
            <person name="Ren C.Q."/>
            <person name="Zhang X.Y."/>
            <person name="Comes H.P."/>
            <person name="Liu X.H."/>
            <person name="Li Y.G."/>
            <person name="Kettle C.J."/>
            <person name="Jalonen R."/>
            <person name="Gaisberger H."/>
            <person name="Ma Y.Z."/>
            <person name="Qiu Y.X."/>
        </authorList>
    </citation>
    <scope>NUCLEOTIDE SEQUENCE [LARGE SCALE GENOMIC DNA]</scope>
    <source>
        <strain evidence="8">Hangzhou</strain>
    </source>
</reference>
<dbReference type="Pfam" id="PF01852">
    <property type="entry name" value="START"/>
    <property type="match status" value="1"/>
</dbReference>
<keyword evidence="1" id="KW-0805">Transcription regulation</keyword>
<dbReference type="InterPro" id="IPR002913">
    <property type="entry name" value="START_lipid-bd_dom"/>
</dbReference>
<protein>
    <recommendedName>
        <fullName evidence="7">START domain-containing protein</fullName>
    </recommendedName>
</protein>
<dbReference type="PROSITE" id="PS50848">
    <property type="entry name" value="START"/>
    <property type="match status" value="1"/>
</dbReference>
<evidence type="ECO:0000256" key="1">
    <source>
        <dbReference type="ARBA" id="ARBA00023015"/>
    </source>
</evidence>
<keyword evidence="4" id="KW-0804">Transcription</keyword>
<dbReference type="EMBL" id="JBBPBK010000007">
    <property type="protein sequence ID" value="KAK9281919.1"/>
    <property type="molecule type" value="Genomic_DNA"/>
</dbReference>
<dbReference type="SMART" id="SM00234">
    <property type="entry name" value="START"/>
    <property type="match status" value="1"/>
</dbReference>
<sequence length="647" mass="73356">MEEKEAKDYDKECGSCHWERVNQDSENGIVKLENSKHLEFHQGLSFQNQLHEEHTMKEESSLCSKQKAPDDTPKLQALSSFSPYDSSVMPRRRGIQKPMQASVAREAGGSSGNSGFWQAPVLRQPFMDNILELDTPFTHGIQLLQEAPTAADIDDENDYRKDNGSFYLELQEVNNISKAAYKDIITKAMELKTWVVASPALGSIEELMQMFRSPPPSGMRNECSIESAVIPINPEVLISIMMDVDRWASSLSHIVYRGSGYAPTGVLQQLICMDEAIMNVKMVNAEVRLPTPFVPTRKFCFLRCLRKITSDAWAIVDASYDYFQNAPSDSKMERTCRRRPSGVIIRSRDNYSEVIWIENVETYQCQIQDNMYSTIISSDLAFCAKRWVSTLLQKLKREYSKFSNDKMQVDQRAHISLLKLTESMEMLYMECVNEVPNEEKWVVLSDQGARILRDITVNHADMLGSNNYVALTSFRVQAKPLKVFDFLVKYNLGLQWPSMLNLEEPEEVIKFATDDNSNCITLHEKLISQNESSKIHEYLLQEASWNEFCSVVISSTVSEQDMNAALNFGRWRDVFLQPSGFAIMPDGSGGLQSDGSLVTVVTQQQLDFSENSQAIEAMTNIIRAIIEEIKEGVDSCGEAFELNFGTI</sequence>
<keyword evidence="9" id="KW-1185">Reference proteome</keyword>
<feature type="region of interest" description="Disordered" evidence="6">
    <location>
        <begin position="64"/>
        <end position="91"/>
    </location>
</feature>
<gene>
    <name evidence="8" type="ORF">L1049_004827</name>
</gene>
<dbReference type="GO" id="GO:0003677">
    <property type="term" value="F:DNA binding"/>
    <property type="evidence" value="ECO:0007669"/>
    <property type="project" value="UniProtKB-KW"/>
</dbReference>
<evidence type="ECO:0000256" key="6">
    <source>
        <dbReference type="SAM" id="MobiDB-lite"/>
    </source>
</evidence>
<keyword evidence="2" id="KW-0238">DNA-binding</keyword>
<evidence type="ECO:0000259" key="7">
    <source>
        <dbReference type="PROSITE" id="PS50848"/>
    </source>
</evidence>
<feature type="domain" description="START" evidence="7">
    <location>
        <begin position="194"/>
        <end position="400"/>
    </location>
</feature>
<dbReference type="PANTHER" id="PTHR45654:SF90">
    <property type="entry name" value="HOMEOBOX-LEUCINE ZIPPER PROTEIN ROC7-LIKE"/>
    <property type="match status" value="1"/>
</dbReference>
<dbReference type="InterPro" id="IPR057993">
    <property type="entry name" value="HD-Zip_IV_C"/>
</dbReference>
<dbReference type="InterPro" id="IPR042160">
    <property type="entry name" value="HD-Zip_IV"/>
</dbReference>
<name>A0AAP0WW24_LIQFO</name>
<dbReference type="GO" id="GO:0008289">
    <property type="term" value="F:lipid binding"/>
    <property type="evidence" value="ECO:0007669"/>
    <property type="project" value="InterPro"/>
</dbReference>
<dbReference type="Gene3D" id="3.30.530.20">
    <property type="match status" value="1"/>
</dbReference>
<accession>A0AAP0WW24</accession>
<proteinExistence type="predicted"/>
<comment type="caution">
    <text evidence="8">The sequence shown here is derived from an EMBL/GenBank/DDBJ whole genome shotgun (WGS) entry which is preliminary data.</text>
</comment>
<dbReference type="Pfam" id="PF25797">
    <property type="entry name" value="PDF2_C"/>
    <property type="match status" value="1"/>
</dbReference>
<evidence type="ECO:0000256" key="4">
    <source>
        <dbReference type="ARBA" id="ARBA00023163"/>
    </source>
</evidence>
<dbReference type="AlphaFoldDB" id="A0AAP0WW24"/>
<organism evidence="8 9">
    <name type="scientific">Liquidambar formosana</name>
    <name type="common">Formosan gum</name>
    <dbReference type="NCBI Taxonomy" id="63359"/>
    <lineage>
        <taxon>Eukaryota</taxon>
        <taxon>Viridiplantae</taxon>
        <taxon>Streptophyta</taxon>
        <taxon>Embryophyta</taxon>
        <taxon>Tracheophyta</taxon>
        <taxon>Spermatophyta</taxon>
        <taxon>Magnoliopsida</taxon>
        <taxon>eudicotyledons</taxon>
        <taxon>Gunneridae</taxon>
        <taxon>Pentapetalae</taxon>
        <taxon>Saxifragales</taxon>
        <taxon>Altingiaceae</taxon>
        <taxon>Liquidambar</taxon>
    </lineage>
</organism>